<dbReference type="PANTHER" id="PTHR34310:SF9">
    <property type="entry name" value="BLR5716 PROTEIN"/>
    <property type="match status" value="1"/>
</dbReference>
<sequence length="125" mass="13382">MSNGPAPGFKTRPDHTVTVTPFTGRVRVSAGDTPVADTTRALAVRENGYPPVLYIPLADVRAGVLAKTDHHTRCPFKGTADYWSVTAGDTVLENAVWGYPAPYDEVAALAGHVAFYSDRVDIHTG</sequence>
<dbReference type="AlphaFoldDB" id="A0A3M0CCF1"/>
<keyword evidence="3" id="KW-1185">Reference proteome</keyword>
<name>A0A3M0CCF1_9PROT</name>
<evidence type="ECO:0000313" key="2">
    <source>
        <dbReference type="EMBL" id="RMB04689.1"/>
    </source>
</evidence>
<dbReference type="PANTHER" id="PTHR34310">
    <property type="entry name" value="DUF427 DOMAIN PROTEIN (AFU_ORTHOLOGUE AFUA_3G02220)"/>
    <property type="match status" value="1"/>
</dbReference>
<reference evidence="2 3" key="1">
    <citation type="submission" date="2018-10" db="EMBL/GenBank/DDBJ databases">
        <title>Genomic Encyclopedia of Archaeal and Bacterial Type Strains, Phase II (KMG-II): from individual species to whole genera.</title>
        <authorList>
            <person name="Goeker M."/>
        </authorList>
    </citation>
    <scope>NUCLEOTIDE SEQUENCE [LARGE SCALE GENOMIC DNA]</scope>
    <source>
        <strain evidence="2 3">DSM 25217</strain>
    </source>
</reference>
<organism evidence="2 3">
    <name type="scientific">Eilatimonas milleporae</name>
    <dbReference type="NCBI Taxonomy" id="911205"/>
    <lineage>
        <taxon>Bacteria</taxon>
        <taxon>Pseudomonadati</taxon>
        <taxon>Pseudomonadota</taxon>
        <taxon>Alphaproteobacteria</taxon>
        <taxon>Kordiimonadales</taxon>
        <taxon>Kordiimonadaceae</taxon>
        <taxon>Eilatimonas</taxon>
    </lineage>
</organism>
<dbReference type="OrthoDB" id="9815163at2"/>
<protein>
    <submittedName>
        <fullName evidence="2">Uncharacterized protein (DUF427 family)</fullName>
    </submittedName>
</protein>
<dbReference type="InterPro" id="IPR007361">
    <property type="entry name" value="DUF427"/>
</dbReference>
<dbReference type="InterPro" id="IPR038694">
    <property type="entry name" value="DUF427_sf"/>
</dbReference>
<dbReference type="EMBL" id="REFR01000013">
    <property type="protein sequence ID" value="RMB04689.1"/>
    <property type="molecule type" value="Genomic_DNA"/>
</dbReference>
<accession>A0A3M0CCF1</accession>
<evidence type="ECO:0000259" key="1">
    <source>
        <dbReference type="Pfam" id="PF04248"/>
    </source>
</evidence>
<proteinExistence type="predicted"/>
<dbReference type="Pfam" id="PF04248">
    <property type="entry name" value="NTP_transf_9"/>
    <property type="match status" value="1"/>
</dbReference>
<dbReference type="Proteomes" id="UP000271227">
    <property type="component" value="Unassembled WGS sequence"/>
</dbReference>
<dbReference type="InParanoid" id="A0A3M0CCF1"/>
<dbReference type="RefSeq" id="WP_121939599.1">
    <property type="nucleotide sequence ID" value="NZ_REFR01000013.1"/>
</dbReference>
<feature type="domain" description="DUF427" evidence="1">
    <location>
        <begin position="26"/>
        <end position="117"/>
    </location>
</feature>
<comment type="caution">
    <text evidence="2">The sequence shown here is derived from an EMBL/GenBank/DDBJ whole genome shotgun (WGS) entry which is preliminary data.</text>
</comment>
<gene>
    <name evidence="2" type="ORF">BXY39_2961</name>
</gene>
<dbReference type="Gene3D" id="2.170.150.40">
    <property type="entry name" value="Domain of unknown function (DUF427)"/>
    <property type="match status" value="1"/>
</dbReference>
<evidence type="ECO:0000313" key="3">
    <source>
        <dbReference type="Proteomes" id="UP000271227"/>
    </source>
</evidence>